<comment type="subcellular location">
    <subcellularLocation>
        <location evidence="6">Cytoplasm</location>
    </subcellularLocation>
</comment>
<dbReference type="EMBL" id="MHTX01000019">
    <property type="protein sequence ID" value="OHA68297.1"/>
    <property type="molecule type" value="Genomic_DNA"/>
</dbReference>
<feature type="domain" description="UBA" evidence="7">
    <location>
        <begin position="143"/>
        <end position="183"/>
    </location>
</feature>
<reference evidence="8 9" key="1">
    <citation type="journal article" date="2016" name="Nat. Commun.">
        <title>Thousands of microbial genomes shed light on interconnected biogeochemical processes in an aquifer system.</title>
        <authorList>
            <person name="Anantharaman K."/>
            <person name="Brown C.T."/>
            <person name="Hug L.A."/>
            <person name="Sharon I."/>
            <person name="Castelle C.J."/>
            <person name="Probst A.J."/>
            <person name="Thomas B.C."/>
            <person name="Singh A."/>
            <person name="Wilkins M.J."/>
            <person name="Karaoz U."/>
            <person name="Brodie E.L."/>
            <person name="Williams K.H."/>
            <person name="Hubbard S.S."/>
            <person name="Banfield J.F."/>
        </authorList>
    </citation>
    <scope>NUCLEOTIDE SEQUENCE [LARGE SCALE GENOMIC DNA]</scope>
</reference>
<dbReference type="GO" id="GO:0006281">
    <property type="term" value="P:DNA repair"/>
    <property type="evidence" value="ECO:0007669"/>
    <property type="project" value="UniProtKB-UniRule"/>
</dbReference>
<dbReference type="InterPro" id="IPR015940">
    <property type="entry name" value="UBA"/>
</dbReference>
<keyword evidence="8" id="KW-0067">ATP-binding</keyword>
<keyword evidence="2 6" id="KW-0227">DNA damage</keyword>
<name>A0A1G2R6F2_9BACT</name>
<comment type="similarity">
    <text evidence="6">Belongs to the RuvA family.</text>
</comment>
<keyword evidence="3 6" id="KW-0238">DNA-binding</keyword>
<evidence type="ECO:0000256" key="6">
    <source>
        <dbReference type="HAMAP-Rule" id="MF_00031"/>
    </source>
</evidence>
<comment type="function">
    <text evidence="6">The RuvA-RuvB-RuvC complex processes Holliday junction (HJ) DNA during genetic recombination and DNA repair, while the RuvA-RuvB complex plays an important role in the rescue of blocked DNA replication forks via replication fork reversal (RFR). RuvA specifically binds to HJ cruciform DNA, conferring on it an open structure. The RuvB hexamer acts as an ATP-dependent pump, pulling dsDNA into and through the RuvAB complex. HJ branch migration allows RuvC to scan DNA until it finds its consensus sequence, where it cleaves and resolves the cruciform DNA.</text>
</comment>
<dbReference type="InterPro" id="IPR011114">
    <property type="entry name" value="RuvA_C"/>
</dbReference>
<evidence type="ECO:0000259" key="7">
    <source>
        <dbReference type="PROSITE" id="PS50030"/>
    </source>
</evidence>
<organism evidence="8 9">
    <name type="scientific">Candidatus Wildermuthbacteria bacterium RIFCSPHIGHO2_02_FULL_47_17</name>
    <dbReference type="NCBI Taxonomy" id="1802452"/>
    <lineage>
        <taxon>Bacteria</taxon>
        <taxon>Candidatus Wildermuthiibacteriota</taxon>
    </lineage>
</organism>
<comment type="domain">
    <text evidence="6">Has three domains with a flexible linker between the domains II and III and assumes an 'L' shape. Domain III is highly mobile and contacts RuvB.</text>
</comment>
<evidence type="ECO:0000313" key="8">
    <source>
        <dbReference type="EMBL" id="OHA68297.1"/>
    </source>
</evidence>
<dbReference type="GO" id="GO:0005737">
    <property type="term" value="C:cytoplasm"/>
    <property type="evidence" value="ECO:0007669"/>
    <property type="project" value="UniProtKB-SubCell"/>
</dbReference>
<proteinExistence type="inferred from homology"/>
<dbReference type="GO" id="GO:0009379">
    <property type="term" value="C:Holliday junction helicase complex"/>
    <property type="evidence" value="ECO:0007669"/>
    <property type="project" value="InterPro"/>
</dbReference>
<evidence type="ECO:0000256" key="4">
    <source>
        <dbReference type="ARBA" id="ARBA00023172"/>
    </source>
</evidence>
<dbReference type="SUPFAM" id="SSF46929">
    <property type="entry name" value="DNA helicase RuvA subunit, C-terminal domain"/>
    <property type="match status" value="1"/>
</dbReference>
<dbReference type="Pfam" id="PF01330">
    <property type="entry name" value="RuvA_N"/>
    <property type="match status" value="1"/>
</dbReference>
<protein>
    <recommendedName>
        <fullName evidence="6">Holliday junction branch migration complex subunit RuvA</fullName>
    </recommendedName>
</protein>
<accession>A0A1G2R6F2</accession>
<keyword evidence="1 6" id="KW-0963">Cytoplasm</keyword>
<dbReference type="GO" id="GO:0048476">
    <property type="term" value="C:Holliday junction resolvase complex"/>
    <property type="evidence" value="ECO:0007669"/>
    <property type="project" value="UniProtKB-UniRule"/>
</dbReference>
<evidence type="ECO:0000313" key="9">
    <source>
        <dbReference type="Proteomes" id="UP000179258"/>
    </source>
</evidence>
<keyword evidence="8" id="KW-0347">Helicase</keyword>
<dbReference type="PROSITE" id="PS50030">
    <property type="entry name" value="UBA"/>
    <property type="match status" value="1"/>
</dbReference>
<evidence type="ECO:0000256" key="2">
    <source>
        <dbReference type="ARBA" id="ARBA00022763"/>
    </source>
</evidence>
<evidence type="ECO:0000256" key="1">
    <source>
        <dbReference type="ARBA" id="ARBA00022490"/>
    </source>
</evidence>
<dbReference type="SUPFAM" id="SSF50249">
    <property type="entry name" value="Nucleic acid-binding proteins"/>
    <property type="match status" value="1"/>
</dbReference>
<dbReference type="Pfam" id="PF07499">
    <property type="entry name" value="RuvA_C"/>
    <property type="match status" value="1"/>
</dbReference>
<feature type="region of interest" description="Domain I" evidence="6">
    <location>
        <begin position="1"/>
        <end position="64"/>
    </location>
</feature>
<dbReference type="AlphaFoldDB" id="A0A1G2R6F2"/>
<dbReference type="NCBIfam" id="TIGR00084">
    <property type="entry name" value="ruvA"/>
    <property type="match status" value="1"/>
</dbReference>
<keyword evidence="8" id="KW-0378">Hydrolase</keyword>
<comment type="caution">
    <text evidence="6">Lacks conserved residue(s) required for the propagation of feature annotation.</text>
</comment>
<keyword evidence="5 6" id="KW-0234">DNA repair</keyword>
<dbReference type="Pfam" id="PF14520">
    <property type="entry name" value="HHH_5"/>
    <property type="match status" value="1"/>
</dbReference>
<dbReference type="InterPro" id="IPR036267">
    <property type="entry name" value="RuvA_C_sf"/>
</dbReference>
<dbReference type="InterPro" id="IPR010994">
    <property type="entry name" value="RuvA_2-like"/>
</dbReference>
<dbReference type="GO" id="GO:0006310">
    <property type="term" value="P:DNA recombination"/>
    <property type="evidence" value="ECO:0007669"/>
    <property type="project" value="UniProtKB-UniRule"/>
</dbReference>
<dbReference type="Gene3D" id="1.10.150.20">
    <property type="entry name" value="5' to 3' exonuclease, C-terminal subdomain"/>
    <property type="match status" value="1"/>
</dbReference>
<dbReference type="Gene3D" id="1.10.8.10">
    <property type="entry name" value="DNA helicase RuvA subunit, C-terminal domain"/>
    <property type="match status" value="1"/>
</dbReference>
<dbReference type="GO" id="GO:0000400">
    <property type="term" value="F:four-way junction DNA binding"/>
    <property type="evidence" value="ECO:0007669"/>
    <property type="project" value="UniProtKB-UniRule"/>
</dbReference>
<comment type="caution">
    <text evidence="8">The sequence shown here is derived from an EMBL/GenBank/DDBJ whole genome shotgun (WGS) entry which is preliminary data.</text>
</comment>
<dbReference type="GO" id="GO:0009378">
    <property type="term" value="F:four-way junction helicase activity"/>
    <property type="evidence" value="ECO:0007669"/>
    <property type="project" value="InterPro"/>
</dbReference>
<dbReference type="InterPro" id="IPR012340">
    <property type="entry name" value="NA-bd_OB-fold"/>
</dbReference>
<dbReference type="InterPro" id="IPR000085">
    <property type="entry name" value="RuvA"/>
</dbReference>
<keyword evidence="8" id="KW-0547">Nucleotide-binding</keyword>
<gene>
    <name evidence="6" type="primary">ruvA</name>
    <name evidence="8" type="ORF">A3D59_04015</name>
</gene>
<evidence type="ECO:0000256" key="5">
    <source>
        <dbReference type="ARBA" id="ARBA00023204"/>
    </source>
</evidence>
<comment type="subunit">
    <text evidence="6">Homotetramer. Forms an RuvA(8)-RuvB(12)-Holliday junction (HJ) complex. HJ DNA is sandwiched between 2 RuvA tetramers; dsDNA enters through RuvA and exits via RuvB. An RuvB hexamer assembles on each DNA strand where it exits the tetramer. Each RuvB hexamer is contacted by two RuvA subunits (via domain III) on 2 adjacent RuvB subunits; this complex drives branch migration. In the full resolvosome a probable DNA-RuvA(4)-RuvB(12)-RuvC(2) complex forms which resolves the HJ.</text>
</comment>
<dbReference type="HAMAP" id="MF_00031">
    <property type="entry name" value="DNA_HJ_migration_RuvA"/>
    <property type="match status" value="1"/>
</dbReference>
<keyword evidence="4 6" id="KW-0233">DNA recombination</keyword>
<dbReference type="CDD" id="cd14332">
    <property type="entry name" value="UBA_RuvA_C"/>
    <property type="match status" value="1"/>
</dbReference>
<dbReference type="Gene3D" id="2.40.50.140">
    <property type="entry name" value="Nucleic acid-binding proteins"/>
    <property type="match status" value="1"/>
</dbReference>
<feature type="region of interest" description="Domain III" evidence="6">
    <location>
        <begin position="146"/>
        <end position="192"/>
    </location>
</feature>
<dbReference type="SUPFAM" id="SSF47781">
    <property type="entry name" value="RuvA domain 2-like"/>
    <property type="match status" value="1"/>
</dbReference>
<dbReference type="GO" id="GO:0005524">
    <property type="term" value="F:ATP binding"/>
    <property type="evidence" value="ECO:0007669"/>
    <property type="project" value="InterPro"/>
</dbReference>
<evidence type="ECO:0000256" key="3">
    <source>
        <dbReference type="ARBA" id="ARBA00023125"/>
    </source>
</evidence>
<dbReference type="InterPro" id="IPR013849">
    <property type="entry name" value="DNA_helicase_Holl-junc_RuvA_I"/>
</dbReference>
<dbReference type="Proteomes" id="UP000179258">
    <property type="component" value="Unassembled WGS sequence"/>
</dbReference>
<sequence length="192" mass="21243">MIAYLQGTIIFRGGDFVVLDANGVGYKVFLTEKTLSNLPKNDEFLKLYTYFHLREETAEIYGFLTYGELQLFETLNNVSGIGPRTALILSSFGSLEQLKAIIDRQDAKALQNIKGIGTKKLQKIALEITGKITEMGMRPSVLPAEEEAVGALISLGFSRQQAKAALADVAKEIQDPQERLKEALKLLGRYAK</sequence>